<evidence type="ECO:0000313" key="1">
    <source>
        <dbReference type="EMBL" id="GMA88000.1"/>
    </source>
</evidence>
<keyword evidence="2" id="KW-1185">Reference proteome</keyword>
<evidence type="ECO:0000313" key="2">
    <source>
        <dbReference type="Proteomes" id="UP001157017"/>
    </source>
</evidence>
<organism evidence="1 2">
    <name type="scientific">Angustibacter aerolatus</name>
    <dbReference type="NCBI Taxonomy" id="1162965"/>
    <lineage>
        <taxon>Bacteria</taxon>
        <taxon>Bacillati</taxon>
        <taxon>Actinomycetota</taxon>
        <taxon>Actinomycetes</taxon>
        <taxon>Kineosporiales</taxon>
        <taxon>Kineosporiaceae</taxon>
    </lineage>
</organism>
<sequence length="39" mass="4120">MAVVPGEAFGPSGFLRLSYALGDDDLVEGVGRIQRLLAE</sequence>
<dbReference type="Proteomes" id="UP001157017">
    <property type="component" value="Unassembled WGS sequence"/>
</dbReference>
<comment type="caution">
    <text evidence="1">The sequence shown here is derived from an EMBL/GenBank/DDBJ whole genome shotgun (WGS) entry which is preliminary data.</text>
</comment>
<protein>
    <recommendedName>
        <fullName evidence="3">Aspartate aminotransferase</fullName>
    </recommendedName>
</protein>
<reference evidence="2" key="1">
    <citation type="journal article" date="2019" name="Int. J. Syst. Evol. Microbiol.">
        <title>The Global Catalogue of Microorganisms (GCM) 10K type strain sequencing project: providing services to taxonomists for standard genome sequencing and annotation.</title>
        <authorList>
            <consortium name="The Broad Institute Genomics Platform"/>
            <consortium name="The Broad Institute Genome Sequencing Center for Infectious Disease"/>
            <person name="Wu L."/>
            <person name="Ma J."/>
        </authorList>
    </citation>
    <scope>NUCLEOTIDE SEQUENCE [LARGE SCALE GENOMIC DNA]</scope>
    <source>
        <strain evidence="2">NBRC 108730</strain>
    </source>
</reference>
<dbReference type="SUPFAM" id="SSF53383">
    <property type="entry name" value="PLP-dependent transferases"/>
    <property type="match status" value="1"/>
</dbReference>
<dbReference type="Gene3D" id="3.90.1150.10">
    <property type="entry name" value="Aspartate Aminotransferase, domain 1"/>
    <property type="match status" value="1"/>
</dbReference>
<proteinExistence type="predicted"/>
<name>A0ABQ6JMK3_9ACTN</name>
<accession>A0ABQ6JMK3</accession>
<dbReference type="InterPro" id="IPR015422">
    <property type="entry name" value="PyrdxlP-dep_Trfase_small"/>
</dbReference>
<gene>
    <name evidence="1" type="ORF">GCM10025868_32500</name>
</gene>
<dbReference type="InterPro" id="IPR015424">
    <property type="entry name" value="PyrdxlP-dep_Trfase"/>
</dbReference>
<dbReference type="EMBL" id="BSUZ01000001">
    <property type="protein sequence ID" value="GMA88000.1"/>
    <property type="molecule type" value="Genomic_DNA"/>
</dbReference>
<evidence type="ECO:0008006" key="3">
    <source>
        <dbReference type="Google" id="ProtNLM"/>
    </source>
</evidence>